<dbReference type="Proteomes" id="UP000276770">
    <property type="component" value="Unassembled WGS sequence"/>
</dbReference>
<dbReference type="AlphaFoldDB" id="A0A3L7JVY3"/>
<name>A0A3L7JVY3_9BACI</name>
<accession>A0A3L7JVY3</accession>
<gene>
    <name evidence="2" type="ORF">D9X91_12945</name>
</gene>
<keyword evidence="1" id="KW-0812">Transmembrane</keyword>
<keyword evidence="1" id="KW-1133">Transmembrane helix</keyword>
<reference evidence="2 3" key="1">
    <citation type="submission" date="2018-10" db="EMBL/GenBank/DDBJ databases">
        <title>Falsibacillus sp. genome draft.</title>
        <authorList>
            <person name="Shi S."/>
        </authorList>
    </citation>
    <scope>NUCLEOTIDE SEQUENCE [LARGE SCALE GENOMIC DNA]</scope>
    <source>
        <strain evidence="2 3">GY 10110</strain>
    </source>
</reference>
<evidence type="ECO:0000313" key="2">
    <source>
        <dbReference type="EMBL" id="RLQ94883.1"/>
    </source>
</evidence>
<dbReference type="InterPro" id="IPR024295">
    <property type="entry name" value="DUF2705"/>
</dbReference>
<protein>
    <submittedName>
        <fullName evidence="2">Uncharacterized protein</fullName>
    </submittedName>
</protein>
<organism evidence="2 3">
    <name type="scientific">Falsibacillus albus</name>
    <dbReference type="NCBI Taxonomy" id="2478915"/>
    <lineage>
        <taxon>Bacteria</taxon>
        <taxon>Bacillati</taxon>
        <taxon>Bacillota</taxon>
        <taxon>Bacilli</taxon>
        <taxon>Bacillales</taxon>
        <taxon>Bacillaceae</taxon>
        <taxon>Falsibacillus</taxon>
    </lineage>
</organism>
<feature type="transmembrane region" description="Helical" evidence="1">
    <location>
        <begin position="47"/>
        <end position="76"/>
    </location>
</feature>
<dbReference type="RefSeq" id="WP_121681046.1">
    <property type="nucleotide sequence ID" value="NZ_RCVZ01000008.1"/>
</dbReference>
<dbReference type="Pfam" id="PF10920">
    <property type="entry name" value="DUF2705"/>
    <property type="match status" value="1"/>
</dbReference>
<dbReference type="EMBL" id="RCVZ01000008">
    <property type="protein sequence ID" value="RLQ94883.1"/>
    <property type="molecule type" value="Genomic_DNA"/>
</dbReference>
<feature type="transmembrane region" description="Helical" evidence="1">
    <location>
        <begin position="194"/>
        <end position="217"/>
    </location>
</feature>
<comment type="caution">
    <text evidence="2">The sequence shown here is derived from an EMBL/GenBank/DDBJ whole genome shotgun (WGS) entry which is preliminary data.</text>
</comment>
<proteinExistence type="predicted"/>
<evidence type="ECO:0000313" key="3">
    <source>
        <dbReference type="Proteomes" id="UP000276770"/>
    </source>
</evidence>
<keyword evidence="3" id="KW-1185">Reference proteome</keyword>
<sequence>MFKSHIIRISKNRISMLAFLLILFIPFIEIIQLLTYQQNSAEVYHPAFAFFLSGSSIGHAPQILLFWFLPIFLLLLGADDAIQDRQTGYRNILISKVGRKRYFSEKLTTSFILSAGAMGASLLLNFLLTAIIFAGGTFSKGLLDINDSGNTLFELSIGHPYAAIACFAVLVCIIAGLIGMVGASASLFFGDKKYAYTAAFFIWFLLVLKKNSIMFLFQPFAEYGFHVLIPILMLAVFVFVTIPLLVYVYGVKFNED</sequence>
<feature type="transmembrane region" description="Helical" evidence="1">
    <location>
        <begin position="158"/>
        <end position="182"/>
    </location>
</feature>
<feature type="transmembrane region" description="Helical" evidence="1">
    <location>
        <begin position="111"/>
        <end position="138"/>
    </location>
</feature>
<dbReference type="OrthoDB" id="2067518at2"/>
<keyword evidence="1" id="KW-0472">Membrane</keyword>
<evidence type="ECO:0000256" key="1">
    <source>
        <dbReference type="SAM" id="Phobius"/>
    </source>
</evidence>
<feature type="transmembrane region" description="Helical" evidence="1">
    <location>
        <begin position="12"/>
        <end position="35"/>
    </location>
</feature>
<feature type="transmembrane region" description="Helical" evidence="1">
    <location>
        <begin position="223"/>
        <end position="249"/>
    </location>
</feature>